<evidence type="ECO:0000313" key="2">
    <source>
        <dbReference type="EMBL" id="WPX73058.1"/>
    </source>
</evidence>
<sequence>MYAPVSDPSVQADEGRHLTERGAFERQMYERLVEKEQDTFGWPG</sequence>
<reference evidence="2" key="1">
    <citation type="submission" date="2023-10" db="EMBL/GenBank/DDBJ databases">
        <title>Genome sequence of Blautia coccoides DSM 935.</title>
        <authorList>
            <person name="Boeer T."/>
            <person name="Bengelsdorf F.R."/>
            <person name="Daniel R."/>
            <person name="Poehlein A."/>
        </authorList>
    </citation>
    <scope>NUCLEOTIDE SEQUENCE [LARGE SCALE GENOMIC DNA]</scope>
    <source>
        <strain evidence="2">DSM 935</strain>
    </source>
</reference>
<feature type="compositionally biased region" description="Basic and acidic residues" evidence="1">
    <location>
        <begin position="13"/>
        <end position="22"/>
    </location>
</feature>
<evidence type="ECO:0000313" key="3">
    <source>
        <dbReference type="Proteomes" id="UP001325248"/>
    </source>
</evidence>
<organism evidence="2 3">
    <name type="scientific">Blautia producta</name>
    <dbReference type="NCBI Taxonomy" id="33035"/>
    <lineage>
        <taxon>Bacteria</taxon>
        <taxon>Bacillati</taxon>
        <taxon>Bacillota</taxon>
        <taxon>Clostridia</taxon>
        <taxon>Lachnospirales</taxon>
        <taxon>Lachnospiraceae</taxon>
        <taxon>Blautia</taxon>
    </lineage>
</organism>
<accession>A0ABZ0U7Y7</accession>
<name>A0ABZ0U7Y7_9FIRM</name>
<evidence type="ECO:0000256" key="1">
    <source>
        <dbReference type="SAM" id="MobiDB-lite"/>
    </source>
</evidence>
<dbReference type="EMBL" id="CP136422">
    <property type="protein sequence ID" value="WPX73058.1"/>
    <property type="molecule type" value="Genomic_DNA"/>
</dbReference>
<proteinExistence type="predicted"/>
<feature type="region of interest" description="Disordered" evidence="1">
    <location>
        <begin position="1"/>
        <end position="22"/>
    </location>
</feature>
<protein>
    <submittedName>
        <fullName evidence="2">Uncharacterized protein</fullName>
    </submittedName>
</protein>
<keyword evidence="3" id="KW-1185">Reference proteome</keyword>
<dbReference type="Proteomes" id="UP001325248">
    <property type="component" value="Chromosome"/>
</dbReference>
<gene>
    <name evidence="2" type="ORF">BLCOC_13990</name>
</gene>